<reference evidence="5 6" key="1">
    <citation type="submission" date="2023-09" db="EMBL/GenBank/DDBJ databases">
        <title>Novel taxa isolated from Blanes Bay.</title>
        <authorList>
            <person name="Rey-Velasco X."/>
            <person name="Lucena T."/>
        </authorList>
    </citation>
    <scope>NUCLEOTIDE SEQUENCE [LARGE SCALE GENOMIC DNA]</scope>
    <source>
        <strain evidence="5 6">S334</strain>
    </source>
</reference>
<dbReference type="InterPro" id="IPR009057">
    <property type="entry name" value="Homeodomain-like_sf"/>
</dbReference>
<keyword evidence="3" id="KW-0804">Transcription</keyword>
<protein>
    <submittedName>
        <fullName evidence="5">AraC family transcriptional regulator</fullName>
    </submittedName>
</protein>
<dbReference type="PROSITE" id="PS01124">
    <property type="entry name" value="HTH_ARAC_FAMILY_2"/>
    <property type="match status" value="1"/>
</dbReference>
<dbReference type="SUPFAM" id="SSF46689">
    <property type="entry name" value="Homeodomain-like"/>
    <property type="match status" value="1"/>
</dbReference>
<keyword evidence="6" id="KW-1185">Reference proteome</keyword>
<organism evidence="5 6">
    <name type="scientific">Pricia mediterranea</name>
    <dbReference type="NCBI Taxonomy" id="3076079"/>
    <lineage>
        <taxon>Bacteria</taxon>
        <taxon>Pseudomonadati</taxon>
        <taxon>Bacteroidota</taxon>
        <taxon>Flavobacteriia</taxon>
        <taxon>Flavobacteriales</taxon>
        <taxon>Flavobacteriaceae</taxon>
        <taxon>Pricia</taxon>
    </lineage>
</organism>
<accession>A0ABU3L1E4</accession>
<proteinExistence type="predicted"/>
<comment type="caution">
    <text evidence="5">The sequence shown here is derived from an EMBL/GenBank/DDBJ whole genome shotgun (WGS) entry which is preliminary data.</text>
</comment>
<dbReference type="PROSITE" id="PS00041">
    <property type="entry name" value="HTH_ARAC_FAMILY_1"/>
    <property type="match status" value="1"/>
</dbReference>
<dbReference type="RefSeq" id="WP_314012348.1">
    <property type="nucleotide sequence ID" value="NZ_JAVTTP010000001.1"/>
</dbReference>
<keyword evidence="2" id="KW-0238">DNA-binding</keyword>
<evidence type="ECO:0000256" key="1">
    <source>
        <dbReference type="ARBA" id="ARBA00023015"/>
    </source>
</evidence>
<evidence type="ECO:0000256" key="2">
    <source>
        <dbReference type="ARBA" id="ARBA00023125"/>
    </source>
</evidence>
<dbReference type="EMBL" id="JAVTTP010000001">
    <property type="protein sequence ID" value="MDT7827430.1"/>
    <property type="molecule type" value="Genomic_DNA"/>
</dbReference>
<dbReference type="PANTHER" id="PTHR47893:SF1">
    <property type="entry name" value="REGULATORY PROTEIN PCHR"/>
    <property type="match status" value="1"/>
</dbReference>
<gene>
    <name evidence="5" type="ORF">RQM65_01975</name>
</gene>
<name>A0ABU3L1E4_9FLAO</name>
<evidence type="ECO:0000313" key="5">
    <source>
        <dbReference type="EMBL" id="MDT7827430.1"/>
    </source>
</evidence>
<dbReference type="Pfam" id="PF12833">
    <property type="entry name" value="HTH_18"/>
    <property type="match status" value="1"/>
</dbReference>
<sequence length="355" mass="41232">MKTFYVSSLPLRDVISDVAREFGTDVTESCGIFEVKIPELFGCGTITGTDFDDGLGLIRYDCTFKEDVIFEYSLDKVHPVKFLFCLEGDISHKFMNESDWHEIPKYKNAIVASSAYHGHSVRFRAGQRTLYNSLELERRKFQGKISCEPHAIAKSWRDMLNDVTAKKTFYHDGFYSLKLSGLFEEWNLYDRTDFLMKLYLEGLAYKILTLQITQFQDDIKSEGKKTLLRKSELKQLMKAVEIIEDSLEDLPTINDLASEVGLNANKLQQGFREMYDKTVNKYIREKRLETARTLLLNTDDTLSAIAARVGYKSQSYLSKMFRENYGLLPSEFRRDKEQRKFRPDEGLNLKEPYNT</sequence>
<dbReference type="InterPro" id="IPR018062">
    <property type="entry name" value="HTH_AraC-typ_CS"/>
</dbReference>
<dbReference type="PANTHER" id="PTHR47893">
    <property type="entry name" value="REGULATORY PROTEIN PCHR"/>
    <property type="match status" value="1"/>
</dbReference>
<dbReference type="InterPro" id="IPR018060">
    <property type="entry name" value="HTH_AraC"/>
</dbReference>
<feature type="domain" description="HTH araC/xylS-type" evidence="4">
    <location>
        <begin position="237"/>
        <end position="335"/>
    </location>
</feature>
<keyword evidence="1" id="KW-0805">Transcription regulation</keyword>
<dbReference type="SMART" id="SM00342">
    <property type="entry name" value="HTH_ARAC"/>
    <property type="match status" value="1"/>
</dbReference>
<dbReference type="Gene3D" id="1.10.10.60">
    <property type="entry name" value="Homeodomain-like"/>
    <property type="match status" value="1"/>
</dbReference>
<dbReference type="Proteomes" id="UP001250656">
    <property type="component" value="Unassembled WGS sequence"/>
</dbReference>
<evidence type="ECO:0000256" key="3">
    <source>
        <dbReference type="ARBA" id="ARBA00023163"/>
    </source>
</evidence>
<evidence type="ECO:0000259" key="4">
    <source>
        <dbReference type="PROSITE" id="PS01124"/>
    </source>
</evidence>
<dbReference type="InterPro" id="IPR053142">
    <property type="entry name" value="PchR_regulatory_protein"/>
</dbReference>
<evidence type="ECO:0000313" key="6">
    <source>
        <dbReference type="Proteomes" id="UP001250656"/>
    </source>
</evidence>